<dbReference type="RefSeq" id="WP_136379308.1">
    <property type="nucleotide sequence ID" value="NZ_SLUB01000012.1"/>
</dbReference>
<dbReference type="AlphaFoldDB" id="A0A4S3PTE8"/>
<dbReference type="OrthoDB" id="2680385at2"/>
<keyword evidence="2" id="KW-0812">Transmembrane</keyword>
<evidence type="ECO:0000256" key="1">
    <source>
        <dbReference type="SAM" id="Coils"/>
    </source>
</evidence>
<evidence type="ECO:0000256" key="2">
    <source>
        <dbReference type="SAM" id="Phobius"/>
    </source>
</evidence>
<comment type="caution">
    <text evidence="3">The sequence shown here is derived from an EMBL/GenBank/DDBJ whole genome shotgun (WGS) entry which is preliminary data.</text>
</comment>
<feature type="coiled-coil region" evidence="1">
    <location>
        <begin position="12"/>
        <end position="39"/>
    </location>
</feature>
<keyword evidence="4" id="KW-1185">Reference proteome</keyword>
<reference evidence="3 4" key="1">
    <citation type="journal article" date="2019" name="Indoor Air">
        <title>Impacts of indoor surface finishes on bacterial viability.</title>
        <authorList>
            <person name="Hu J."/>
            <person name="Maamar S.B."/>
            <person name="Glawe A.J."/>
            <person name="Gottel N."/>
            <person name="Gilbert J.A."/>
            <person name="Hartmann E.M."/>
        </authorList>
    </citation>
    <scope>NUCLEOTIDE SEQUENCE [LARGE SCALE GENOMIC DNA]</scope>
    <source>
        <strain evidence="3 4">AF060A6</strain>
    </source>
</reference>
<gene>
    <name evidence="3" type="ORF">E1I69_09160</name>
</gene>
<evidence type="ECO:0000313" key="4">
    <source>
        <dbReference type="Proteomes" id="UP000306477"/>
    </source>
</evidence>
<organism evidence="3 4">
    <name type="scientific">Bacillus timonensis</name>
    <dbReference type="NCBI Taxonomy" id="1033734"/>
    <lineage>
        <taxon>Bacteria</taxon>
        <taxon>Bacillati</taxon>
        <taxon>Bacillota</taxon>
        <taxon>Bacilli</taxon>
        <taxon>Bacillales</taxon>
        <taxon>Bacillaceae</taxon>
        <taxon>Bacillus</taxon>
    </lineage>
</organism>
<dbReference type="EMBL" id="SLUB01000012">
    <property type="protein sequence ID" value="THE13031.1"/>
    <property type="molecule type" value="Genomic_DNA"/>
</dbReference>
<sequence>MTTLTKIEKDYVEKVLLELKKYKINKEQLNSIKEQLLDHISSSHENGENSIEQLGDSETLVKDYLEIYGIDKEYPEKQKLKPFPFFLGAISFPVVYLFSQLILSLFLTQSFSQQKSFEYNIIYRISEQPWWNTLLVSISLFTALAFSVVITVILRRWSTR</sequence>
<name>A0A4S3PTE8_9BACI</name>
<proteinExistence type="predicted"/>
<protein>
    <submittedName>
        <fullName evidence="3">Uncharacterized protein</fullName>
    </submittedName>
</protein>
<keyword evidence="2" id="KW-0472">Membrane</keyword>
<keyword evidence="1" id="KW-0175">Coiled coil</keyword>
<accession>A0A4S3PTE8</accession>
<dbReference type="Proteomes" id="UP000306477">
    <property type="component" value="Unassembled WGS sequence"/>
</dbReference>
<keyword evidence="2" id="KW-1133">Transmembrane helix</keyword>
<feature type="transmembrane region" description="Helical" evidence="2">
    <location>
        <begin position="130"/>
        <end position="154"/>
    </location>
</feature>
<feature type="transmembrane region" description="Helical" evidence="2">
    <location>
        <begin position="85"/>
        <end position="110"/>
    </location>
</feature>
<evidence type="ECO:0000313" key="3">
    <source>
        <dbReference type="EMBL" id="THE13031.1"/>
    </source>
</evidence>